<dbReference type="PROSITE" id="PS51643">
    <property type="entry name" value="HD_CAS3"/>
    <property type="match status" value="1"/>
</dbReference>
<feature type="domain" description="Helicase C-terminal" evidence="10">
    <location>
        <begin position="268"/>
        <end position="428"/>
    </location>
</feature>
<name>A0A498C097_9GAMM</name>
<dbReference type="OrthoDB" id="9810236at2"/>
<dbReference type="SUPFAM" id="SSF52540">
    <property type="entry name" value="P-loop containing nucleoside triphosphate hydrolases"/>
    <property type="match status" value="1"/>
</dbReference>
<dbReference type="InterPro" id="IPR006483">
    <property type="entry name" value="CRISPR-assoc_Cas3_HD"/>
</dbReference>
<dbReference type="NCBIfam" id="TIGR01596">
    <property type="entry name" value="cas3_HD"/>
    <property type="match status" value="1"/>
</dbReference>
<dbReference type="Gene3D" id="1.10.3210.30">
    <property type="match status" value="1"/>
</dbReference>
<dbReference type="Gene3D" id="3.40.50.300">
    <property type="entry name" value="P-loop containing nucleotide triphosphate hydrolases"/>
    <property type="match status" value="2"/>
</dbReference>
<reference evidence="12 13" key="1">
    <citation type="submission" date="2018-10" db="EMBL/GenBank/DDBJ databases">
        <title>Genomic Encyclopedia of Type Strains, Phase IV (KMG-IV): sequencing the most valuable type-strain genomes for metagenomic binning, comparative biology and taxonomic classification.</title>
        <authorList>
            <person name="Goeker M."/>
        </authorList>
    </citation>
    <scope>NUCLEOTIDE SEQUENCE [LARGE SCALE GENOMIC DNA]</scope>
    <source>
        <strain evidence="12 13">DSM 12769</strain>
    </source>
</reference>
<dbReference type="Pfam" id="PF18019">
    <property type="entry name" value="Cas3_HD"/>
    <property type="match status" value="1"/>
</dbReference>
<keyword evidence="8" id="KW-0067">ATP-binding</keyword>
<keyword evidence="7 12" id="KW-0347">Helicase</keyword>
<dbReference type="GO" id="GO:0003724">
    <property type="term" value="F:RNA helicase activity"/>
    <property type="evidence" value="ECO:0007669"/>
    <property type="project" value="TreeGrafter"/>
</dbReference>
<dbReference type="EMBL" id="RCDA01000002">
    <property type="protein sequence ID" value="RLK48723.1"/>
    <property type="molecule type" value="Genomic_DNA"/>
</dbReference>
<keyword evidence="3" id="KW-0540">Nuclease</keyword>
<evidence type="ECO:0000256" key="7">
    <source>
        <dbReference type="ARBA" id="ARBA00022806"/>
    </source>
</evidence>
<keyword evidence="5" id="KW-0547">Nucleotide-binding</keyword>
<proteinExistence type="inferred from homology"/>
<protein>
    <submittedName>
        <fullName evidence="12">CRISPR-associated endonuclease/helicase Cas3</fullName>
    </submittedName>
</protein>
<evidence type="ECO:0000256" key="6">
    <source>
        <dbReference type="ARBA" id="ARBA00022801"/>
    </source>
</evidence>
<evidence type="ECO:0000256" key="4">
    <source>
        <dbReference type="ARBA" id="ARBA00022723"/>
    </source>
</evidence>
<comment type="caution">
    <text evidence="12">The sequence shown here is derived from an EMBL/GenBank/DDBJ whole genome shotgun (WGS) entry which is preliminary data.</text>
</comment>
<dbReference type="GO" id="GO:0016787">
    <property type="term" value="F:hydrolase activity"/>
    <property type="evidence" value="ECO:0007669"/>
    <property type="project" value="UniProtKB-KW"/>
</dbReference>
<dbReference type="GO" id="GO:0051607">
    <property type="term" value="P:defense response to virus"/>
    <property type="evidence" value="ECO:0007669"/>
    <property type="project" value="UniProtKB-KW"/>
</dbReference>
<keyword evidence="12" id="KW-0255">Endonuclease</keyword>
<evidence type="ECO:0000259" key="10">
    <source>
        <dbReference type="PROSITE" id="PS51194"/>
    </source>
</evidence>
<dbReference type="GO" id="GO:0003723">
    <property type="term" value="F:RNA binding"/>
    <property type="evidence" value="ECO:0007669"/>
    <property type="project" value="TreeGrafter"/>
</dbReference>
<dbReference type="PANTHER" id="PTHR47963">
    <property type="entry name" value="DEAD-BOX ATP-DEPENDENT RNA HELICASE 47, MITOCHONDRIAL"/>
    <property type="match status" value="1"/>
</dbReference>
<dbReference type="InterPro" id="IPR011545">
    <property type="entry name" value="DEAD/DEAH_box_helicase_dom"/>
</dbReference>
<dbReference type="Proteomes" id="UP000275461">
    <property type="component" value="Unassembled WGS sequence"/>
</dbReference>
<dbReference type="NCBIfam" id="TIGR01587">
    <property type="entry name" value="cas3_core"/>
    <property type="match status" value="1"/>
</dbReference>
<dbReference type="InterPro" id="IPR001650">
    <property type="entry name" value="Helicase_C-like"/>
</dbReference>
<dbReference type="SUPFAM" id="SSF109604">
    <property type="entry name" value="HD-domain/PDEase-like"/>
    <property type="match status" value="1"/>
</dbReference>
<dbReference type="InterPro" id="IPR027417">
    <property type="entry name" value="P-loop_NTPase"/>
</dbReference>
<organism evidence="12 13">
    <name type="scientific">Alkalispirillum mobile</name>
    <dbReference type="NCBI Taxonomy" id="85925"/>
    <lineage>
        <taxon>Bacteria</taxon>
        <taxon>Pseudomonadati</taxon>
        <taxon>Pseudomonadota</taxon>
        <taxon>Gammaproteobacteria</taxon>
        <taxon>Chromatiales</taxon>
        <taxon>Ectothiorhodospiraceae</taxon>
        <taxon>Alkalispirillum</taxon>
    </lineage>
</organism>
<evidence type="ECO:0000313" key="13">
    <source>
        <dbReference type="Proteomes" id="UP000275461"/>
    </source>
</evidence>
<dbReference type="InterPro" id="IPR038257">
    <property type="entry name" value="CRISPR-assoc_Cas3_HD_sf"/>
</dbReference>
<comment type="similarity">
    <text evidence="2">In the central section; belongs to the CRISPR-associated helicase Cas3 family.</text>
</comment>
<dbReference type="InterPro" id="IPR050547">
    <property type="entry name" value="DEAD_box_RNA_helicases"/>
</dbReference>
<comment type="similarity">
    <text evidence="1">In the N-terminal section; belongs to the CRISPR-associated nuclease Cas3-HD family.</text>
</comment>
<dbReference type="GO" id="GO:0046872">
    <property type="term" value="F:metal ion binding"/>
    <property type="evidence" value="ECO:0007669"/>
    <property type="project" value="UniProtKB-KW"/>
</dbReference>
<keyword evidence="9" id="KW-0051">Antiviral defense</keyword>
<dbReference type="InterPro" id="IPR006474">
    <property type="entry name" value="Helicase_Cas3_CRISPR-ass_core"/>
</dbReference>
<keyword evidence="6" id="KW-0378">Hydrolase</keyword>
<feature type="domain" description="HD Cas3-type" evidence="11">
    <location>
        <begin position="603"/>
        <end position="822"/>
    </location>
</feature>
<keyword evidence="4" id="KW-0479">Metal-binding</keyword>
<evidence type="ECO:0000256" key="8">
    <source>
        <dbReference type="ARBA" id="ARBA00022840"/>
    </source>
</evidence>
<dbReference type="SMART" id="SM00490">
    <property type="entry name" value="HELICc"/>
    <property type="match status" value="1"/>
</dbReference>
<keyword evidence="13" id="KW-1185">Reference proteome</keyword>
<evidence type="ECO:0000256" key="3">
    <source>
        <dbReference type="ARBA" id="ARBA00022722"/>
    </source>
</evidence>
<sequence length="833" mass="92292">MQDFTSLFHQATALKYPYPYQTRLATEPWPEVVHIPTGLGKTAGLTLAWLYQRGIRADGVRVAPNPDAPRRLIWCLPMRVLVEQTVTNVRTWLHRLGLLGESGETGKIAVHTVMGGEPDLARGAWAAHPEQEAILIGTQDMLLSRALMRGYGMSRYQWPVHYALLHNDALWVFDEVQLMGPALPTTTQLEAFRRDIGTAAPSHSVWVSATLRNEWLETVDFRPHCKTGLKRLELDEKDRQSSGVHARAYAPKTLQAATTRLTDGTQKGHKEYIQSLAAEILSAHHPGEQTLVIVNRVERAQALYDALAGSDAERLLLHARFRPAERSALEHRIQETPGTEGRIVVATQAVEAGVDLDSRVLFTELAPWASLVQRFGRCNRAGLFENAQIRWIDMAEEVGSLALPYSAEALAAARVQLEATPSASPGDLPPVTEPRPLSQVLRRRDLLELFNTDPDLSGFDVDVSPYIRDAGTPQVQVFWRDLEGTDAADEPAPERGELCPASITQVRAHLTKNLPATRRKASGRDKPLAWRFDPLGGNHREGAWVRIRTAEETRPGQTLMLDAADGGYDLEQGFLPGAVGPVALAPRQRSEAEEGFGSERMTAIGRRVTLRKHLSDVAAAMTALAEALDLPQAQREALVPAARWHDVGKAHEAFQRGIGFIPDSPDGPWAKSDHGGRPDYHLVQADGSREERPGFRHELASALAWLEAGGPELEPALRDRIAYLIAAHHGRVRLGLRALPGEKEPPDPSTLYARGVWAGDRLPALEFDGIRMEPVQLRLDLMRLGTGVQGPSWAERTRRLLDHHGPFRLAWEEALVRIADWRASREEQQGGYQ</sequence>
<accession>A0A498C097</accession>
<evidence type="ECO:0000259" key="11">
    <source>
        <dbReference type="PROSITE" id="PS51643"/>
    </source>
</evidence>
<dbReference type="GO" id="GO:0005524">
    <property type="term" value="F:ATP binding"/>
    <property type="evidence" value="ECO:0007669"/>
    <property type="project" value="UniProtKB-KW"/>
</dbReference>
<dbReference type="GO" id="GO:0004519">
    <property type="term" value="F:endonuclease activity"/>
    <property type="evidence" value="ECO:0007669"/>
    <property type="project" value="UniProtKB-KW"/>
</dbReference>
<dbReference type="PROSITE" id="PS51194">
    <property type="entry name" value="HELICASE_CTER"/>
    <property type="match status" value="1"/>
</dbReference>
<dbReference type="AlphaFoldDB" id="A0A498C097"/>
<evidence type="ECO:0000256" key="2">
    <source>
        <dbReference type="ARBA" id="ARBA00009046"/>
    </source>
</evidence>
<dbReference type="PANTHER" id="PTHR47963:SF9">
    <property type="entry name" value="CRISPR-ASSOCIATED ENDONUCLEASE_HELICASE CAS3"/>
    <property type="match status" value="1"/>
</dbReference>
<dbReference type="Pfam" id="PF22590">
    <property type="entry name" value="Cas3-like_C_2"/>
    <property type="match status" value="1"/>
</dbReference>
<evidence type="ECO:0000313" key="12">
    <source>
        <dbReference type="EMBL" id="RLK48723.1"/>
    </source>
</evidence>
<evidence type="ECO:0000256" key="9">
    <source>
        <dbReference type="ARBA" id="ARBA00023118"/>
    </source>
</evidence>
<gene>
    <name evidence="12" type="ORF">DFR31_1834</name>
</gene>
<dbReference type="InterPro" id="IPR054712">
    <property type="entry name" value="Cas3-like_dom"/>
</dbReference>
<dbReference type="Pfam" id="PF00270">
    <property type="entry name" value="DEAD"/>
    <property type="match status" value="1"/>
</dbReference>
<dbReference type="RefSeq" id="WP_121442367.1">
    <property type="nucleotide sequence ID" value="NZ_RCDA01000002.1"/>
</dbReference>
<evidence type="ECO:0000256" key="5">
    <source>
        <dbReference type="ARBA" id="ARBA00022741"/>
    </source>
</evidence>
<evidence type="ECO:0000256" key="1">
    <source>
        <dbReference type="ARBA" id="ARBA00006847"/>
    </source>
</evidence>